<gene>
    <name evidence="1" type="ORF">Glove_606g136</name>
</gene>
<evidence type="ECO:0000313" key="2">
    <source>
        <dbReference type="Proteomes" id="UP000266861"/>
    </source>
</evidence>
<reference evidence="1 2" key="1">
    <citation type="submission" date="2018-08" db="EMBL/GenBank/DDBJ databases">
        <title>Genome and evolution of the arbuscular mycorrhizal fungus Diversispora epigaea (formerly Glomus versiforme) and its bacterial endosymbionts.</title>
        <authorList>
            <person name="Sun X."/>
            <person name="Fei Z."/>
            <person name="Harrison M."/>
        </authorList>
    </citation>
    <scope>NUCLEOTIDE SEQUENCE [LARGE SCALE GENOMIC DNA]</scope>
    <source>
        <strain evidence="1 2">IT104</strain>
    </source>
</reference>
<accession>A0A397GFK1</accession>
<organism evidence="1 2">
    <name type="scientific">Diversispora epigaea</name>
    <dbReference type="NCBI Taxonomy" id="1348612"/>
    <lineage>
        <taxon>Eukaryota</taxon>
        <taxon>Fungi</taxon>
        <taxon>Fungi incertae sedis</taxon>
        <taxon>Mucoromycota</taxon>
        <taxon>Glomeromycotina</taxon>
        <taxon>Glomeromycetes</taxon>
        <taxon>Diversisporales</taxon>
        <taxon>Diversisporaceae</taxon>
        <taxon>Diversispora</taxon>
    </lineage>
</organism>
<comment type="caution">
    <text evidence="1">The sequence shown here is derived from an EMBL/GenBank/DDBJ whole genome shotgun (WGS) entry which is preliminary data.</text>
</comment>
<dbReference type="EMBL" id="PQFF01000504">
    <property type="protein sequence ID" value="RHZ46880.1"/>
    <property type="molecule type" value="Genomic_DNA"/>
</dbReference>
<sequence length="218" mass="24675">MTKPNSINYLVAVATLFSRLNTSDIKINLSKVFCFFIKTKSLLLHLLPAGRISITTGLLEARKLGEDLRKEVNSKQQHTKNNLETHWNKRPLLNEDLKKEIRDIINCFPKNSNADVSSAKCQKMIGVTNCNAHITKSSNPNNIDTLAEPIQSKTEVNVQSISKPREFSSENVDYYGITAETLCPLCNLDHDDEEDIEGKYKDGSYYIKCEKHEIEITA</sequence>
<dbReference type="OrthoDB" id="2425383at2759"/>
<dbReference type="Proteomes" id="UP000266861">
    <property type="component" value="Unassembled WGS sequence"/>
</dbReference>
<name>A0A397GFK1_9GLOM</name>
<evidence type="ECO:0000313" key="1">
    <source>
        <dbReference type="EMBL" id="RHZ46880.1"/>
    </source>
</evidence>
<protein>
    <submittedName>
        <fullName evidence="1">Uncharacterized protein</fullName>
    </submittedName>
</protein>
<dbReference type="AlphaFoldDB" id="A0A397GFK1"/>
<proteinExistence type="predicted"/>
<keyword evidence="2" id="KW-1185">Reference proteome</keyword>